<accession>A0AAV2QZ33</accession>
<name>A0AAV2QZ33_MEGNR</name>
<dbReference type="EMBL" id="CAXKWB010012651">
    <property type="protein sequence ID" value="CAL4105073.1"/>
    <property type="molecule type" value="Genomic_DNA"/>
</dbReference>
<evidence type="ECO:0000313" key="2">
    <source>
        <dbReference type="Proteomes" id="UP001497623"/>
    </source>
</evidence>
<comment type="caution">
    <text evidence="1">The sequence shown here is derived from an EMBL/GenBank/DDBJ whole genome shotgun (WGS) entry which is preliminary data.</text>
</comment>
<evidence type="ECO:0000313" key="1">
    <source>
        <dbReference type="EMBL" id="CAL4105073.1"/>
    </source>
</evidence>
<feature type="non-terminal residue" evidence="1">
    <location>
        <position position="139"/>
    </location>
</feature>
<dbReference type="Proteomes" id="UP001497623">
    <property type="component" value="Unassembled WGS sequence"/>
</dbReference>
<organism evidence="1 2">
    <name type="scientific">Meganyctiphanes norvegica</name>
    <name type="common">Northern krill</name>
    <name type="synonym">Thysanopoda norvegica</name>
    <dbReference type="NCBI Taxonomy" id="48144"/>
    <lineage>
        <taxon>Eukaryota</taxon>
        <taxon>Metazoa</taxon>
        <taxon>Ecdysozoa</taxon>
        <taxon>Arthropoda</taxon>
        <taxon>Crustacea</taxon>
        <taxon>Multicrustacea</taxon>
        <taxon>Malacostraca</taxon>
        <taxon>Eumalacostraca</taxon>
        <taxon>Eucarida</taxon>
        <taxon>Euphausiacea</taxon>
        <taxon>Euphausiidae</taxon>
        <taxon>Meganyctiphanes</taxon>
    </lineage>
</organism>
<protein>
    <submittedName>
        <fullName evidence="1">Uncharacterized protein</fullName>
    </submittedName>
</protein>
<keyword evidence="2" id="KW-1185">Reference proteome</keyword>
<gene>
    <name evidence="1" type="ORF">MNOR_LOCUS17986</name>
</gene>
<proteinExistence type="predicted"/>
<dbReference type="AlphaFoldDB" id="A0AAV2QZ33"/>
<sequence length="139" mass="15981">MMGEGAAVRPGKTAQGIFSVLNGRFHRKFKFLQQFLDAIDPDGEAVQLYWNDINRTFIEAQRMVFRYLQSDDVSEHFKPSQDLVHMKKMIADIFICIHNSNVIFPNKISNNSNTVPYVNKVSCTNVHNPDSCFNNDYSM</sequence>
<reference evidence="1 2" key="1">
    <citation type="submission" date="2024-05" db="EMBL/GenBank/DDBJ databases">
        <authorList>
            <person name="Wallberg A."/>
        </authorList>
    </citation>
    <scope>NUCLEOTIDE SEQUENCE [LARGE SCALE GENOMIC DNA]</scope>
</reference>